<evidence type="ECO:0000259" key="2">
    <source>
        <dbReference type="Pfam" id="PF13360"/>
    </source>
</evidence>
<keyword evidence="1" id="KW-0732">Signal</keyword>
<dbReference type="SUPFAM" id="SSF63829">
    <property type="entry name" value="Calcium-dependent phosphotriesterase"/>
    <property type="match status" value="1"/>
</dbReference>
<organism evidence="3 4">
    <name type="scientific">Brevibacillus formosus</name>
    <dbReference type="NCBI Taxonomy" id="54913"/>
    <lineage>
        <taxon>Bacteria</taxon>
        <taxon>Bacillati</taxon>
        <taxon>Bacillota</taxon>
        <taxon>Bacilli</taxon>
        <taxon>Bacillales</taxon>
        <taxon>Paenibacillaceae</taxon>
        <taxon>Brevibacillus</taxon>
    </lineage>
</organism>
<sequence>MTLFTHTLAKKLSPKRIGMTSLALVSASSLLWAPLAHAAESPEVEWEKSYKPDTYALGNYQEQKHGGILFTKRQYSQTKIMGIDESGEISTKLTLPDKFYVAGMDQTNDGGYILSSHNQNIRIMKTNKHGKILWEKTIDKQPYSTFGTVIQTSKEEYLIASSIRLPDNSTETYVAKLDEEGELLWEKKIKDISPSGFQETTDGNVILTGVLTKTVNDYLNNYDLYVSKIDSEGNTVWEITHETGNSTSPSQAVATPDGGVIIASTDSTINYVPERTGYLVKVSGDGSVQWEKTLPRELSYSGLKYIHTTEDGNYILNGYINYQQRNMNYGYSDEYIAKIDEDGNTLWDKTFAGKWDDEFAELCENRGGVIITQTKDGGYLEVGIDENKYTLNITKLKSE</sequence>
<accession>A0A220MLD9</accession>
<protein>
    <recommendedName>
        <fullName evidence="2">Pyrrolo-quinoline quinone repeat domain-containing protein</fullName>
    </recommendedName>
</protein>
<proteinExistence type="predicted"/>
<dbReference type="Gene3D" id="2.130.10.10">
    <property type="entry name" value="YVTN repeat-like/Quinoprotein amine dehydrogenase"/>
    <property type="match status" value="1"/>
</dbReference>
<feature type="chain" id="PRO_5012578220" description="Pyrrolo-quinoline quinone repeat domain-containing protein" evidence="1">
    <location>
        <begin position="39"/>
        <end position="399"/>
    </location>
</feature>
<feature type="signal peptide" evidence="1">
    <location>
        <begin position="1"/>
        <end position="38"/>
    </location>
</feature>
<dbReference type="PANTHER" id="PTHR42754">
    <property type="entry name" value="ENDOGLUCANASE"/>
    <property type="match status" value="1"/>
</dbReference>
<evidence type="ECO:0000313" key="4">
    <source>
        <dbReference type="Proteomes" id="UP000197781"/>
    </source>
</evidence>
<gene>
    <name evidence="3" type="ORF">BP422_21800</name>
</gene>
<dbReference type="InterPro" id="IPR015943">
    <property type="entry name" value="WD40/YVTN_repeat-like_dom_sf"/>
</dbReference>
<evidence type="ECO:0000256" key="1">
    <source>
        <dbReference type="SAM" id="SignalP"/>
    </source>
</evidence>
<reference evidence="3 4" key="1">
    <citation type="submission" date="2016-11" db="EMBL/GenBank/DDBJ databases">
        <authorList>
            <person name="Jaros S."/>
            <person name="Januszkiewicz K."/>
            <person name="Wedrychowicz H."/>
        </authorList>
    </citation>
    <scope>NUCLEOTIDE SEQUENCE [LARGE SCALE GENOMIC DNA]</scope>
    <source>
        <strain evidence="3 4">NF2</strain>
    </source>
</reference>
<evidence type="ECO:0000313" key="3">
    <source>
        <dbReference type="EMBL" id="ASJ55946.1"/>
    </source>
</evidence>
<dbReference type="RefSeq" id="WP_088909568.1">
    <property type="nucleotide sequence ID" value="NZ_CP018145.1"/>
</dbReference>
<dbReference type="KEGG" id="bfm:BP422_21800"/>
<dbReference type="Pfam" id="PF13360">
    <property type="entry name" value="PQQ_2"/>
    <property type="match status" value="1"/>
</dbReference>
<name>A0A220MLD9_9BACL</name>
<dbReference type="AlphaFoldDB" id="A0A220MLD9"/>
<dbReference type="EMBL" id="CP018145">
    <property type="protein sequence ID" value="ASJ55946.1"/>
    <property type="molecule type" value="Genomic_DNA"/>
</dbReference>
<dbReference type="InterPro" id="IPR002372">
    <property type="entry name" value="PQQ_rpt_dom"/>
</dbReference>
<dbReference type="Proteomes" id="UP000197781">
    <property type="component" value="Chromosome"/>
</dbReference>
<feature type="domain" description="Pyrrolo-quinoline quinone repeat" evidence="2">
    <location>
        <begin position="128"/>
        <end position="295"/>
    </location>
</feature>
<dbReference type="PANTHER" id="PTHR42754:SF1">
    <property type="entry name" value="LIPOPROTEIN"/>
    <property type="match status" value="1"/>
</dbReference>